<sequence length="642" mass="70811">MALPFRSFSDMSPSLNLEVAGKHNEQRIIEAFSSTEETVVTDDSDTDGQNSSDDDNRTKMENDNSNKNDEGDENNTKDINEMIRVSGSASEHDAQIIVEAFSLEKENVVTDDSSSDGDNSYDDDDDDHNGTHIKNNTRKNNDEGDGNKTKNINEIIQSLSASFDSSVLSFDSSALSIESSILSLNSSASSSPSTSSRLLSIDNEDAKYGWGVGKTPKEDYNNKEDSEYSGIYGDVLSLSPASTSTTPTSLGQKLDFLQQIWSTQKKASPVTRASPNTASTASSVDSSKKPSAQAAEENNIFLPEIYNDDEEYFGTSPGADGMKMKRNEIMENDDAYSHTEGSSEFSSAHDSSASSVDEVSEDDLGHIFGSDDEIDSEEVNGIRDLIVSYTSKNNGKDVIYDNDTVNGEDWRKGVIFLPTILEEDDSDGDESRCPENGGDRQQQNDRQYQDEGSGHTREETTKVNHVQLPMTVSIEEERGEISSESPLLLGSRSEEGADEKGEKQADSDNVSDNVNQLKEEVSLVNLEPKFTKKTQQQQSSCFLPQSKTQHENVPQQPLSRPPKYLSSYSCATFAPSSTSTRYSQNKSSSIPPFKRPNYSPASNNRNLHLENKHKRNKLLCPFHALKKSLKGCSCKRHRFQII</sequence>
<organism evidence="2">
    <name type="scientific">Ditylum brightwellii</name>
    <dbReference type="NCBI Taxonomy" id="49249"/>
    <lineage>
        <taxon>Eukaryota</taxon>
        <taxon>Sar</taxon>
        <taxon>Stramenopiles</taxon>
        <taxon>Ochrophyta</taxon>
        <taxon>Bacillariophyta</taxon>
        <taxon>Mediophyceae</taxon>
        <taxon>Lithodesmiophycidae</taxon>
        <taxon>Lithodesmiales</taxon>
        <taxon>Lithodesmiaceae</taxon>
        <taxon>Ditylum</taxon>
    </lineage>
</organism>
<feature type="compositionally biased region" description="Polar residues" evidence="1">
    <location>
        <begin position="265"/>
        <end position="285"/>
    </location>
</feature>
<feature type="compositionally biased region" description="Low complexity" evidence="1">
    <location>
        <begin position="340"/>
        <end position="357"/>
    </location>
</feature>
<feature type="region of interest" description="Disordered" evidence="1">
    <location>
        <begin position="335"/>
        <end position="372"/>
    </location>
</feature>
<feature type="region of interest" description="Disordered" evidence="1">
    <location>
        <begin position="265"/>
        <end position="294"/>
    </location>
</feature>
<name>A0A7S2E902_9STRA</name>
<reference evidence="2" key="1">
    <citation type="submission" date="2021-01" db="EMBL/GenBank/DDBJ databases">
        <authorList>
            <person name="Corre E."/>
            <person name="Pelletier E."/>
            <person name="Niang G."/>
            <person name="Scheremetjew M."/>
            <person name="Finn R."/>
            <person name="Kale V."/>
            <person name="Holt S."/>
            <person name="Cochrane G."/>
            <person name="Meng A."/>
            <person name="Brown T."/>
            <person name="Cohen L."/>
        </authorList>
    </citation>
    <scope>NUCLEOTIDE SEQUENCE</scope>
    <source>
        <strain evidence="2">Pop2</strain>
    </source>
</reference>
<feature type="region of interest" description="Disordered" evidence="1">
    <location>
        <begin position="107"/>
        <end position="149"/>
    </location>
</feature>
<feature type="compositionally biased region" description="Polar residues" evidence="1">
    <location>
        <begin position="541"/>
        <end position="558"/>
    </location>
</feature>
<feature type="compositionally biased region" description="Basic and acidic residues" evidence="1">
    <location>
        <begin position="492"/>
        <end position="506"/>
    </location>
</feature>
<feature type="region of interest" description="Disordered" evidence="1">
    <location>
        <begin position="421"/>
        <end position="512"/>
    </location>
</feature>
<feature type="compositionally biased region" description="Acidic residues" evidence="1">
    <location>
        <begin position="113"/>
        <end position="127"/>
    </location>
</feature>
<dbReference type="AlphaFoldDB" id="A0A7S2E902"/>
<feature type="region of interest" description="Disordered" evidence="1">
    <location>
        <begin position="32"/>
        <end position="77"/>
    </location>
</feature>
<feature type="region of interest" description="Disordered" evidence="1">
    <location>
        <begin position="529"/>
        <end position="562"/>
    </location>
</feature>
<feature type="compositionally biased region" description="Basic and acidic residues" evidence="1">
    <location>
        <begin position="54"/>
        <end position="77"/>
    </location>
</feature>
<accession>A0A7S2E902</accession>
<evidence type="ECO:0000256" key="1">
    <source>
        <dbReference type="SAM" id="MobiDB-lite"/>
    </source>
</evidence>
<feature type="region of interest" description="Disordered" evidence="1">
    <location>
        <begin position="574"/>
        <end position="605"/>
    </location>
</feature>
<feature type="compositionally biased region" description="Basic and acidic residues" evidence="1">
    <location>
        <begin position="139"/>
        <end position="148"/>
    </location>
</feature>
<protein>
    <submittedName>
        <fullName evidence="2">Uncharacterized protein</fullName>
    </submittedName>
</protein>
<feature type="compositionally biased region" description="Basic and acidic residues" evidence="1">
    <location>
        <begin position="447"/>
        <end position="462"/>
    </location>
</feature>
<evidence type="ECO:0000313" key="2">
    <source>
        <dbReference type="EMBL" id="CAD9322409.1"/>
    </source>
</evidence>
<gene>
    <name evidence="2" type="ORF">DBRI1063_LOCUS7013</name>
</gene>
<proteinExistence type="predicted"/>
<feature type="compositionally biased region" description="Polar residues" evidence="1">
    <location>
        <begin position="574"/>
        <end position="590"/>
    </location>
</feature>
<dbReference type="EMBL" id="HBGN01010965">
    <property type="protein sequence ID" value="CAD9322409.1"/>
    <property type="molecule type" value="Transcribed_RNA"/>
</dbReference>